<dbReference type="PANTHER" id="PTHR35526">
    <property type="entry name" value="ANTI-SIGMA-F FACTOR RSBW-RELATED"/>
    <property type="match status" value="1"/>
</dbReference>
<gene>
    <name evidence="4" type="ORF">GCM10009830_09560</name>
</gene>
<dbReference type="InterPro" id="IPR025847">
    <property type="entry name" value="MEDS_domain"/>
</dbReference>
<organism evidence="4 5">
    <name type="scientific">Glycomyces endophyticus</name>
    <dbReference type="NCBI Taxonomy" id="480996"/>
    <lineage>
        <taxon>Bacteria</taxon>
        <taxon>Bacillati</taxon>
        <taxon>Actinomycetota</taxon>
        <taxon>Actinomycetes</taxon>
        <taxon>Glycomycetales</taxon>
        <taxon>Glycomycetaceae</taxon>
        <taxon>Glycomyces</taxon>
    </lineage>
</organism>
<dbReference type="PANTHER" id="PTHR35526:SF3">
    <property type="entry name" value="ANTI-SIGMA-F FACTOR RSBW"/>
    <property type="match status" value="1"/>
</dbReference>
<comment type="caution">
    <text evidence="4">The sequence shown here is derived from an EMBL/GenBank/DDBJ whole genome shotgun (WGS) entry which is preliminary data.</text>
</comment>
<dbReference type="RefSeq" id="WP_344482424.1">
    <property type="nucleotide sequence ID" value="NZ_BAAAQF010000004.1"/>
</dbReference>
<evidence type="ECO:0000313" key="4">
    <source>
        <dbReference type="EMBL" id="GAA1666002.1"/>
    </source>
</evidence>
<dbReference type="InterPro" id="IPR003594">
    <property type="entry name" value="HATPase_dom"/>
</dbReference>
<evidence type="ECO:0000256" key="1">
    <source>
        <dbReference type="ARBA" id="ARBA00022527"/>
    </source>
</evidence>
<dbReference type="InterPro" id="IPR050267">
    <property type="entry name" value="Anti-sigma-factor_SerPK"/>
</dbReference>
<dbReference type="Pfam" id="PF13581">
    <property type="entry name" value="HATPase_c_2"/>
    <property type="match status" value="1"/>
</dbReference>
<dbReference type="Proteomes" id="UP001499851">
    <property type="component" value="Unassembled WGS sequence"/>
</dbReference>
<name>A0ABN2G658_9ACTN</name>
<keyword evidence="4" id="KW-0418">Kinase</keyword>
<evidence type="ECO:0000259" key="2">
    <source>
        <dbReference type="Pfam" id="PF13581"/>
    </source>
</evidence>
<dbReference type="Pfam" id="PF14417">
    <property type="entry name" value="MEDS"/>
    <property type="match status" value="1"/>
</dbReference>
<keyword evidence="4" id="KW-0808">Transferase</keyword>
<dbReference type="CDD" id="cd16936">
    <property type="entry name" value="HATPase_RsbW-like"/>
    <property type="match status" value="1"/>
</dbReference>
<dbReference type="InterPro" id="IPR036890">
    <property type="entry name" value="HATPase_C_sf"/>
</dbReference>
<proteinExistence type="predicted"/>
<dbReference type="InterPro" id="IPR047718">
    <property type="entry name" value="RsbA-like_anti_sig"/>
</dbReference>
<dbReference type="NCBIfam" id="NF041045">
    <property type="entry name" value="RsbA_anti_sig"/>
    <property type="match status" value="1"/>
</dbReference>
<dbReference type="EMBL" id="BAAAQF010000004">
    <property type="protein sequence ID" value="GAA1666002.1"/>
    <property type="molecule type" value="Genomic_DNA"/>
</dbReference>
<keyword evidence="5" id="KW-1185">Reference proteome</keyword>
<dbReference type="SUPFAM" id="SSF55874">
    <property type="entry name" value="ATPase domain of HSP90 chaperone/DNA topoisomerase II/histidine kinase"/>
    <property type="match status" value="1"/>
</dbReference>
<feature type="domain" description="Histidine kinase/HSP90-like ATPase" evidence="2">
    <location>
        <begin position="198"/>
        <end position="309"/>
    </location>
</feature>
<dbReference type="GO" id="GO:0016301">
    <property type="term" value="F:kinase activity"/>
    <property type="evidence" value="ECO:0007669"/>
    <property type="project" value="UniProtKB-KW"/>
</dbReference>
<sequence length="316" mass="33870">MTAAAGPATGDPFRHTALQYSGDDEYLTGTMAFIEQALVLDAPVAIAVPVERFDLMRKALGGDVDRVRLLNMSEVGANPGRIIPGVLRAFTDAYAGRRAWVVGESTWPGRTDDEYPACAQHEALINYAFAGRDVAMLCPHDVAGLGTRALADLRATHPHLTDRAGDRASDEFDPGRIVSECNAPLEPPPKRAIAREVDAATIDNARWFAVAFGRRAGLSGIQLIDLEIAVTELLINSVLHGGGTAAMRIWTDDRDLVCAVTDAGHITDPLAGRRPVDAAQPFGRGLLLVNSVVDLLRTHTSALGTETRLHLSLLDL</sequence>
<accession>A0ABN2G658</accession>
<evidence type="ECO:0000259" key="3">
    <source>
        <dbReference type="Pfam" id="PF14417"/>
    </source>
</evidence>
<protein>
    <submittedName>
        <fullName evidence="4">Sensor histidine kinase</fullName>
    </submittedName>
</protein>
<keyword evidence="1" id="KW-0723">Serine/threonine-protein kinase</keyword>
<reference evidence="4 5" key="1">
    <citation type="journal article" date="2019" name="Int. J. Syst. Evol. Microbiol.">
        <title>The Global Catalogue of Microorganisms (GCM) 10K type strain sequencing project: providing services to taxonomists for standard genome sequencing and annotation.</title>
        <authorList>
            <consortium name="The Broad Institute Genomics Platform"/>
            <consortium name="The Broad Institute Genome Sequencing Center for Infectious Disease"/>
            <person name="Wu L."/>
            <person name="Ma J."/>
        </authorList>
    </citation>
    <scope>NUCLEOTIDE SEQUENCE [LARGE SCALE GENOMIC DNA]</scope>
    <source>
        <strain evidence="4 5">JCM 16001</strain>
    </source>
</reference>
<feature type="domain" description="MEDS" evidence="3">
    <location>
        <begin position="14"/>
        <end position="158"/>
    </location>
</feature>
<evidence type="ECO:0000313" key="5">
    <source>
        <dbReference type="Proteomes" id="UP001499851"/>
    </source>
</evidence>
<dbReference type="Gene3D" id="3.30.565.10">
    <property type="entry name" value="Histidine kinase-like ATPase, C-terminal domain"/>
    <property type="match status" value="1"/>
</dbReference>